<comment type="caution">
    <text evidence="2">The sequence shown here is derived from an EMBL/GenBank/DDBJ whole genome shotgun (WGS) entry which is preliminary data.</text>
</comment>
<feature type="region of interest" description="Disordered" evidence="1">
    <location>
        <begin position="1"/>
        <end position="21"/>
    </location>
</feature>
<protein>
    <submittedName>
        <fullName evidence="2">Uncharacterized protein</fullName>
    </submittedName>
</protein>
<dbReference type="EMBL" id="JAVLET010000011">
    <property type="protein sequence ID" value="KAL0466957.1"/>
    <property type="molecule type" value="Genomic_DNA"/>
</dbReference>
<sequence>VSQASLTYTSPPRAGQVFSPHPVEPAAHYITTEDNHSQNFKRRIRRLCPVQKVLPYVIVTAHPPPPTAAVKSRPPLPTSKSLALLP</sequence>
<proteinExistence type="predicted"/>
<feature type="compositionally biased region" description="Polar residues" evidence="1">
    <location>
        <begin position="1"/>
        <end position="10"/>
    </location>
</feature>
<evidence type="ECO:0000313" key="2">
    <source>
        <dbReference type="EMBL" id="KAL0466957.1"/>
    </source>
</evidence>
<name>A0ABR3D2K7_NEUIN</name>
<accession>A0ABR3D2K7</accession>
<dbReference type="Proteomes" id="UP001451303">
    <property type="component" value="Unassembled WGS sequence"/>
</dbReference>
<feature type="region of interest" description="Disordered" evidence="1">
    <location>
        <begin position="63"/>
        <end position="86"/>
    </location>
</feature>
<keyword evidence="3" id="KW-1185">Reference proteome</keyword>
<reference evidence="2 3" key="1">
    <citation type="submission" date="2023-09" db="EMBL/GenBank/DDBJ databases">
        <title>Multi-omics analysis of a traditional fermented food reveals byproduct-associated fungal strains for waste-to-food upcycling.</title>
        <authorList>
            <consortium name="Lawrence Berkeley National Laboratory"/>
            <person name="Rekdal V.M."/>
            <person name="Villalobos-Escobedo J.M."/>
            <person name="Rodriguez-Valeron N."/>
            <person name="Garcia M.O."/>
            <person name="Vasquez D.P."/>
            <person name="Damayanti I."/>
            <person name="Sorensen P.M."/>
            <person name="Baidoo E.E."/>
            <person name="De Carvalho A.C."/>
            <person name="Riley R."/>
            <person name="Lipzen A."/>
            <person name="He G."/>
            <person name="Yan M."/>
            <person name="Haridas S."/>
            <person name="Daum C."/>
            <person name="Yoshinaga Y."/>
            <person name="Ng V."/>
            <person name="Grigoriev I.V."/>
            <person name="Munk R."/>
            <person name="Nuraida L."/>
            <person name="Wijaya C.H."/>
            <person name="Morales P.-C."/>
            <person name="Keasling J.D."/>
        </authorList>
    </citation>
    <scope>NUCLEOTIDE SEQUENCE [LARGE SCALE GENOMIC DNA]</scope>
    <source>
        <strain evidence="2 3">FGSC 2613</strain>
    </source>
</reference>
<feature type="non-terminal residue" evidence="2">
    <location>
        <position position="1"/>
    </location>
</feature>
<organism evidence="2 3">
    <name type="scientific">Neurospora intermedia</name>
    <dbReference type="NCBI Taxonomy" id="5142"/>
    <lineage>
        <taxon>Eukaryota</taxon>
        <taxon>Fungi</taxon>
        <taxon>Dikarya</taxon>
        <taxon>Ascomycota</taxon>
        <taxon>Pezizomycotina</taxon>
        <taxon>Sordariomycetes</taxon>
        <taxon>Sordariomycetidae</taxon>
        <taxon>Sordariales</taxon>
        <taxon>Sordariaceae</taxon>
        <taxon>Neurospora</taxon>
    </lineage>
</organism>
<evidence type="ECO:0000313" key="3">
    <source>
        <dbReference type="Proteomes" id="UP001451303"/>
    </source>
</evidence>
<evidence type="ECO:0000256" key="1">
    <source>
        <dbReference type="SAM" id="MobiDB-lite"/>
    </source>
</evidence>
<gene>
    <name evidence="2" type="ORF">QR685DRAFT_450066</name>
</gene>